<reference evidence="2" key="1">
    <citation type="submission" date="2023-10" db="EMBL/GenBank/DDBJ databases">
        <authorList>
            <person name="Domelevo Entfellner J.-B."/>
        </authorList>
    </citation>
    <scope>NUCLEOTIDE SEQUENCE</scope>
</reference>
<feature type="region of interest" description="Disordered" evidence="1">
    <location>
        <begin position="1"/>
        <end position="57"/>
    </location>
</feature>
<dbReference type="Gramene" id="rna-AYBTSS11_LOCUS26273">
    <property type="protein sequence ID" value="CAJ1974201.1"/>
    <property type="gene ID" value="gene-AYBTSS11_LOCUS26273"/>
</dbReference>
<gene>
    <name evidence="2" type="ORF">AYBTSS11_LOCUS26273</name>
</gene>
<accession>A0AA86SWP1</accession>
<dbReference type="EMBL" id="OY731406">
    <property type="protein sequence ID" value="CAJ1974201.1"/>
    <property type="molecule type" value="Genomic_DNA"/>
</dbReference>
<evidence type="ECO:0000256" key="1">
    <source>
        <dbReference type="SAM" id="MobiDB-lite"/>
    </source>
</evidence>
<name>A0AA86SWP1_9FABA</name>
<proteinExistence type="predicted"/>
<feature type="compositionally biased region" description="Polar residues" evidence="1">
    <location>
        <begin position="39"/>
        <end position="57"/>
    </location>
</feature>
<organism evidence="2 3">
    <name type="scientific">Sphenostylis stenocarpa</name>
    <dbReference type="NCBI Taxonomy" id="92480"/>
    <lineage>
        <taxon>Eukaryota</taxon>
        <taxon>Viridiplantae</taxon>
        <taxon>Streptophyta</taxon>
        <taxon>Embryophyta</taxon>
        <taxon>Tracheophyta</taxon>
        <taxon>Spermatophyta</taxon>
        <taxon>Magnoliopsida</taxon>
        <taxon>eudicotyledons</taxon>
        <taxon>Gunneridae</taxon>
        <taxon>Pentapetalae</taxon>
        <taxon>rosids</taxon>
        <taxon>fabids</taxon>
        <taxon>Fabales</taxon>
        <taxon>Fabaceae</taxon>
        <taxon>Papilionoideae</taxon>
        <taxon>50 kb inversion clade</taxon>
        <taxon>NPAAA clade</taxon>
        <taxon>indigoferoid/millettioid clade</taxon>
        <taxon>Phaseoleae</taxon>
        <taxon>Sphenostylis</taxon>
    </lineage>
</organism>
<feature type="compositionally biased region" description="Basic residues" evidence="1">
    <location>
        <begin position="1"/>
        <end position="11"/>
    </location>
</feature>
<keyword evidence="3" id="KW-1185">Reference proteome</keyword>
<evidence type="ECO:0000313" key="3">
    <source>
        <dbReference type="Proteomes" id="UP001189624"/>
    </source>
</evidence>
<sequence length="90" mass="9744">MAKKKKKKRGGTCRPGTIKGKRHDAESIPIRRPYLPVKSGTQTSNGQKGSPTVLPSNGQRYVSCVSLRFNQMVHVDVAGGDNIPVPETSI</sequence>
<dbReference type="Proteomes" id="UP001189624">
    <property type="component" value="Chromosome 9"/>
</dbReference>
<protein>
    <submittedName>
        <fullName evidence="2">Uncharacterized protein</fullName>
    </submittedName>
</protein>
<dbReference type="AlphaFoldDB" id="A0AA86SWP1"/>
<evidence type="ECO:0000313" key="2">
    <source>
        <dbReference type="EMBL" id="CAJ1974201.1"/>
    </source>
</evidence>